<feature type="transmembrane region" description="Helical" evidence="1">
    <location>
        <begin position="46"/>
        <end position="63"/>
    </location>
</feature>
<dbReference type="EMBL" id="FN545250">
    <property type="protein sequence ID" value="CBA75181.1"/>
    <property type="molecule type" value="Genomic_DNA"/>
</dbReference>
<protein>
    <submittedName>
        <fullName evidence="2">Uncharacterized protein</fullName>
    </submittedName>
</protein>
<proteinExistence type="predicted"/>
<name>D2U2E1_9GAMM</name>
<evidence type="ECO:0000313" key="2">
    <source>
        <dbReference type="EMBL" id="CBA75181.1"/>
    </source>
</evidence>
<gene>
    <name evidence="2" type="ORF">ARN_27600</name>
</gene>
<accession>D2U2E1</accession>
<organism evidence="2">
    <name type="scientific">Arsenophonus nasoniae</name>
    <name type="common">son-killer infecting Nasonia vitripennis</name>
    <dbReference type="NCBI Taxonomy" id="638"/>
    <lineage>
        <taxon>Bacteria</taxon>
        <taxon>Pseudomonadati</taxon>
        <taxon>Pseudomonadota</taxon>
        <taxon>Gammaproteobacteria</taxon>
        <taxon>Enterobacterales</taxon>
        <taxon>Morganellaceae</taxon>
        <taxon>Arsenophonus</taxon>
    </lineage>
</organism>
<reference evidence="2" key="1">
    <citation type="journal article" date="2010" name="Insect Mol. Biol.">
        <title>The draft genome sequence of Arsenophonus nasoniae, son-killer bacterium of Nasonia vitripennis, reveals genes associated with virulence and symbiosis.</title>
        <authorList>
            <person name="Wilkes T."/>
            <person name="Darby A.C."/>
            <person name="Choi J."/>
            <person name="Colborne J.K."/>
            <person name="Werren J.H."/>
            <person name="Hurst G.D.D."/>
        </authorList>
    </citation>
    <scope>NUCLEOTIDE SEQUENCE</scope>
</reference>
<sequence length="65" mass="7738">MSTTDKLRNIMNRLRHQENQYRLTGESVKCYRSNNKKKKLGLIDKLILLFGVLFVFYFITIVIKS</sequence>
<keyword evidence="1" id="KW-1133">Transmembrane helix</keyword>
<evidence type="ECO:0000256" key="1">
    <source>
        <dbReference type="SAM" id="Phobius"/>
    </source>
</evidence>
<dbReference type="AlphaFoldDB" id="D2U2E1"/>
<keyword evidence="1" id="KW-0812">Transmembrane</keyword>
<keyword evidence="1" id="KW-0472">Membrane</keyword>